<feature type="chain" id="PRO_5046275244" description="Lipoprotein" evidence="1">
    <location>
        <begin position="23"/>
        <end position="234"/>
    </location>
</feature>
<dbReference type="PROSITE" id="PS51257">
    <property type="entry name" value="PROKAR_LIPOPROTEIN"/>
    <property type="match status" value="1"/>
</dbReference>
<name>A0ABS4SU19_9PROT</name>
<gene>
    <name evidence="2" type="ORF">J2851_005272</name>
</gene>
<dbReference type="Proteomes" id="UP000781958">
    <property type="component" value="Unassembled WGS sequence"/>
</dbReference>
<dbReference type="EMBL" id="JAGINP010000022">
    <property type="protein sequence ID" value="MBP2295462.1"/>
    <property type="molecule type" value="Genomic_DNA"/>
</dbReference>
<reference evidence="2 3" key="1">
    <citation type="submission" date="2021-03" db="EMBL/GenBank/DDBJ databases">
        <title>Genomic Encyclopedia of Type Strains, Phase III (KMG-III): the genomes of soil and plant-associated and newly described type strains.</title>
        <authorList>
            <person name="Whitman W."/>
        </authorList>
    </citation>
    <scope>NUCLEOTIDE SEQUENCE [LARGE SCALE GENOMIC DNA]</scope>
    <source>
        <strain evidence="2 3">IMMIB AFH-6</strain>
    </source>
</reference>
<proteinExistence type="predicted"/>
<evidence type="ECO:0000313" key="2">
    <source>
        <dbReference type="EMBL" id="MBP2295462.1"/>
    </source>
</evidence>
<evidence type="ECO:0000313" key="3">
    <source>
        <dbReference type="Proteomes" id="UP000781958"/>
    </source>
</evidence>
<protein>
    <recommendedName>
        <fullName evidence="4">Lipoprotein</fullName>
    </recommendedName>
</protein>
<organism evidence="2 3">
    <name type="scientific">Azospirillum rugosum</name>
    <dbReference type="NCBI Taxonomy" id="416170"/>
    <lineage>
        <taxon>Bacteria</taxon>
        <taxon>Pseudomonadati</taxon>
        <taxon>Pseudomonadota</taxon>
        <taxon>Alphaproteobacteria</taxon>
        <taxon>Rhodospirillales</taxon>
        <taxon>Azospirillaceae</taxon>
        <taxon>Azospirillum</taxon>
    </lineage>
</organism>
<keyword evidence="1" id="KW-0732">Signal</keyword>
<evidence type="ECO:0000256" key="1">
    <source>
        <dbReference type="SAM" id="SignalP"/>
    </source>
</evidence>
<feature type="signal peptide" evidence="1">
    <location>
        <begin position="1"/>
        <end position="22"/>
    </location>
</feature>
<evidence type="ECO:0008006" key="4">
    <source>
        <dbReference type="Google" id="ProtNLM"/>
    </source>
</evidence>
<comment type="caution">
    <text evidence="2">The sequence shown here is derived from an EMBL/GenBank/DDBJ whole genome shotgun (WGS) entry which is preliminary data.</text>
</comment>
<keyword evidence="3" id="KW-1185">Reference proteome</keyword>
<dbReference type="Gene3D" id="2.40.360.20">
    <property type="match status" value="1"/>
</dbReference>
<sequence>MRPVPLAALAAAYVLTAPVLTACVQTTGTGTGTAAMGTAAVVTPAADAGSAVALRPPGTPARPAVALAPPQWRVGDTWQYSDGYGMRVTEVNGPAARFQRTDAPGQWYIARGPFREQLQSRNALRQVVFQSEDPQRLYTVPPGEPVVFRREYMRNGVLVRHRTSWTVEGTETITVPAGTFDAVILVMRTRSTTGNWTAYERWWYAPAVRNYVRMEFKYGEAPDNARVLTAYSLK</sequence>
<dbReference type="RefSeq" id="WP_209769974.1">
    <property type="nucleotide sequence ID" value="NZ_JAGINP010000022.1"/>
</dbReference>
<accession>A0ABS4SU19</accession>